<dbReference type="SUPFAM" id="SSF56601">
    <property type="entry name" value="beta-lactamase/transpeptidase-like"/>
    <property type="match status" value="1"/>
</dbReference>
<dbReference type="Gene3D" id="3.40.710.10">
    <property type="entry name" value="DD-peptidase/beta-lactamase superfamily"/>
    <property type="match status" value="1"/>
</dbReference>
<gene>
    <name evidence="3" type="ORF">HNQ86_001555</name>
</gene>
<feature type="chain" id="PRO_5032596121" evidence="1">
    <location>
        <begin position="28"/>
        <end position="411"/>
    </location>
</feature>
<dbReference type="PANTHER" id="PTHR46825">
    <property type="entry name" value="D-ALANYL-D-ALANINE-CARBOXYPEPTIDASE/ENDOPEPTIDASE AMPH"/>
    <property type="match status" value="1"/>
</dbReference>
<proteinExistence type="predicted"/>
<dbReference type="PANTHER" id="PTHR46825:SF15">
    <property type="entry name" value="BETA-LACTAMASE-RELATED DOMAIN-CONTAINING PROTEIN"/>
    <property type="match status" value="1"/>
</dbReference>
<feature type="domain" description="Beta-lactamase-related" evidence="2">
    <location>
        <begin position="60"/>
        <end position="379"/>
    </location>
</feature>
<evidence type="ECO:0000313" key="3">
    <source>
        <dbReference type="EMBL" id="MBB6184210.1"/>
    </source>
</evidence>
<dbReference type="RefSeq" id="WP_052394639.1">
    <property type="nucleotide sequence ID" value="NZ_JACHET010000001.1"/>
</dbReference>
<comment type="caution">
    <text evidence="3">The sequence shown here is derived from an EMBL/GenBank/DDBJ whole genome shotgun (WGS) entry which is preliminary data.</text>
</comment>
<dbReference type="Pfam" id="PF00144">
    <property type="entry name" value="Beta-lactamase"/>
    <property type="match status" value="1"/>
</dbReference>
<dbReference type="InterPro" id="IPR012338">
    <property type="entry name" value="Beta-lactam/transpept-like"/>
</dbReference>
<organism evidence="3 4">
    <name type="scientific">Oleiagrimonas soli</name>
    <dbReference type="NCBI Taxonomy" id="1543381"/>
    <lineage>
        <taxon>Bacteria</taxon>
        <taxon>Pseudomonadati</taxon>
        <taxon>Pseudomonadota</taxon>
        <taxon>Gammaproteobacteria</taxon>
        <taxon>Lysobacterales</taxon>
        <taxon>Rhodanobacteraceae</taxon>
        <taxon>Oleiagrimonas</taxon>
    </lineage>
</organism>
<dbReference type="EMBL" id="JACHET010000001">
    <property type="protein sequence ID" value="MBB6184210.1"/>
    <property type="molecule type" value="Genomic_DNA"/>
</dbReference>
<feature type="signal peptide" evidence="1">
    <location>
        <begin position="1"/>
        <end position="27"/>
    </location>
</feature>
<evidence type="ECO:0000256" key="1">
    <source>
        <dbReference type="SAM" id="SignalP"/>
    </source>
</evidence>
<accession>A0A841KGU8</accession>
<dbReference type="AlphaFoldDB" id="A0A841KGU8"/>
<evidence type="ECO:0000313" key="4">
    <source>
        <dbReference type="Proteomes" id="UP000560000"/>
    </source>
</evidence>
<evidence type="ECO:0000259" key="2">
    <source>
        <dbReference type="Pfam" id="PF00144"/>
    </source>
</evidence>
<keyword evidence="1" id="KW-0732">Signal</keyword>
<dbReference type="InterPro" id="IPR050491">
    <property type="entry name" value="AmpC-like"/>
</dbReference>
<dbReference type="GO" id="GO:0008800">
    <property type="term" value="F:beta-lactamase activity"/>
    <property type="evidence" value="ECO:0007669"/>
    <property type="project" value="UniProtKB-EC"/>
</dbReference>
<sequence>MTTRSIFPFLASFAAAATLLIPAPIHARPTVHSTAREARVTAAQLRASLEAYDGWLIELKQHDDIAGLATAVIADGHVAYERTLGYADVQAGTRVTPNTVFRIASLSKAFASALTGLLVDNGSLAWNTRLTDVLPFFDLSDSGATQQATVADILGQRLGLPRNTYDLQLEANIPYPQLARELDQVNLRCQVGTCYSYQNVAFSLIGDVIHARTGDFYGHEVERRLFLPLGMSTATYGLQGLENSASWARPHRHTRAGWRAFTPRETYYRVAPAAGVNASLRDMEQWLIAQMGGRPDVLPHALLRTLHTPGVATRSELYATPWRRARLKDAHYALGWRVYDYAGQTLIFHAGAVNGYRAMIGFLPEQKVGIVMLWNAGTPRPAGLFPMFLDRLLGLQARDWANLERRTRSRR</sequence>
<protein>
    <submittedName>
        <fullName evidence="3">Beta-lactamase class C</fullName>
        <ecNumber evidence="3">3.5.2.6</ecNumber>
    </submittedName>
</protein>
<dbReference type="Proteomes" id="UP000560000">
    <property type="component" value="Unassembled WGS sequence"/>
</dbReference>
<dbReference type="InterPro" id="IPR001466">
    <property type="entry name" value="Beta-lactam-related"/>
</dbReference>
<reference evidence="3 4" key="1">
    <citation type="submission" date="2020-08" db="EMBL/GenBank/DDBJ databases">
        <title>Genomic Encyclopedia of Type Strains, Phase IV (KMG-IV): sequencing the most valuable type-strain genomes for metagenomic binning, comparative biology and taxonomic classification.</title>
        <authorList>
            <person name="Goeker M."/>
        </authorList>
    </citation>
    <scope>NUCLEOTIDE SEQUENCE [LARGE SCALE GENOMIC DNA]</scope>
    <source>
        <strain evidence="3 4">DSM 107085</strain>
    </source>
</reference>
<dbReference type="OrthoDB" id="119951at2"/>
<keyword evidence="3" id="KW-0378">Hydrolase</keyword>
<name>A0A841KGU8_9GAMM</name>
<dbReference type="EC" id="3.5.2.6" evidence="3"/>